<organism evidence="2 3">
    <name type="scientific">Aureobasidium melanogenum</name>
    <name type="common">Aureobasidium pullulans var. melanogenum</name>
    <dbReference type="NCBI Taxonomy" id="46634"/>
    <lineage>
        <taxon>Eukaryota</taxon>
        <taxon>Fungi</taxon>
        <taxon>Dikarya</taxon>
        <taxon>Ascomycota</taxon>
        <taxon>Pezizomycotina</taxon>
        <taxon>Dothideomycetes</taxon>
        <taxon>Dothideomycetidae</taxon>
        <taxon>Dothideales</taxon>
        <taxon>Saccotheciaceae</taxon>
        <taxon>Aureobasidium</taxon>
    </lineage>
</organism>
<sequence>MYRCRECFQNGTIVDRASKGNMKSHLGSVHSMGPFRCSVTGCAYASVRRELVEGHIRRVRRGPQQGGHAQAAPFRCGVMDIALQHETELCLLPHTVVWPNQAAPAGAPVAAPPVAPALPGPSAATSVTVAISGNDSGTVDGDGDGDEDEEMEEDEADDLDPSRPASVHSILVDKIVDLIHKAITIGCHYRDRIDGLDIPEETHIAVSSDGRRIEVNSAGMQQNASMILCHAIEELNTAADGLRDDDLQQDQLEEFATRTCEAISQMPVALTWYLRNSSNAGNTEEDMAKLASMQQAIVDEFDTVEEDENEMEEDGDDD</sequence>
<gene>
    <name evidence="2" type="ORF">KCU76_g4234</name>
</gene>
<feature type="compositionally biased region" description="Acidic residues" evidence="1">
    <location>
        <begin position="141"/>
        <end position="159"/>
    </location>
</feature>
<feature type="region of interest" description="Disordered" evidence="1">
    <location>
        <begin position="131"/>
        <end position="164"/>
    </location>
</feature>
<comment type="caution">
    <text evidence="2">The sequence shown here is derived from an EMBL/GenBank/DDBJ whole genome shotgun (WGS) entry which is preliminary data.</text>
</comment>
<dbReference type="Proteomes" id="UP000779574">
    <property type="component" value="Unassembled WGS sequence"/>
</dbReference>
<evidence type="ECO:0000313" key="3">
    <source>
        <dbReference type="Proteomes" id="UP000779574"/>
    </source>
</evidence>
<name>A0A9P8EQB4_AURME</name>
<dbReference type="EMBL" id="JAHFXF010000121">
    <property type="protein sequence ID" value="KAG9695765.1"/>
    <property type="molecule type" value="Genomic_DNA"/>
</dbReference>
<evidence type="ECO:0000313" key="2">
    <source>
        <dbReference type="EMBL" id="KAG9695765.1"/>
    </source>
</evidence>
<evidence type="ECO:0000256" key="1">
    <source>
        <dbReference type="SAM" id="MobiDB-lite"/>
    </source>
</evidence>
<proteinExistence type="predicted"/>
<feature type="non-terminal residue" evidence="2">
    <location>
        <position position="1"/>
    </location>
</feature>
<accession>A0A9P8EQB4</accession>
<reference evidence="2" key="1">
    <citation type="journal article" date="2021" name="J Fungi (Basel)">
        <title>Virulence traits and population genomics of the black yeast Aureobasidium melanogenum.</title>
        <authorList>
            <person name="Cernosa A."/>
            <person name="Sun X."/>
            <person name="Gostincar C."/>
            <person name="Fang C."/>
            <person name="Gunde-Cimerman N."/>
            <person name="Song Z."/>
        </authorList>
    </citation>
    <scope>NUCLEOTIDE SEQUENCE</scope>
    <source>
        <strain evidence="2">EXF-9911</strain>
    </source>
</reference>
<reference evidence="2" key="2">
    <citation type="submission" date="2021-08" db="EMBL/GenBank/DDBJ databases">
        <authorList>
            <person name="Gostincar C."/>
            <person name="Sun X."/>
            <person name="Song Z."/>
            <person name="Gunde-Cimerman N."/>
        </authorList>
    </citation>
    <scope>NUCLEOTIDE SEQUENCE</scope>
    <source>
        <strain evidence="2">EXF-9911</strain>
    </source>
</reference>
<dbReference type="AlphaFoldDB" id="A0A9P8EQB4"/>
<dbReference type="OrthoDB" id="3933400at2759"/>
<protein>
    <submittedName>
        <fullName evidence="2">Uncharacterized protein</fullName>
    </submittedName>
</protein>